<dbReference type="Gene3D" id="3.30.70.2450">
    <property type="match status" value="1"/>
</dbReference>
<dbReference type="PRINTS" id="PR00420">
    <property type="entry name" value="RNGMNOXGNASE"/>
</dbReference>
<feature type="domain" description="FAD-binding" evidence="4">
    <location>
        <begin position="2"/>
        <end position="334"/>
    </location>
</feature>
<geneLocation type="plasmid" evidence="5 6">
    <name>unnamed1</name>
</geneLocation>
<keyword evidence="3" id="KW-0274">FAD</keyword>
<dbReference type="InterPro" id="IPR002938">
    <property type="entry name" value="FAD-bd"/>
</dbReference>
<keyword evidence="5" id="KW-0614">Plasmid</keyword>
<evidence type="ECO:0000313" key="6">
    <source>
        <dbReference type="Proteomes" id="UP000094969"/>
    </source>
</evidence>
<keyword evidence="2" id="KW-0285">Flavoprotein</keyword>
<dbReference type="GO" id="GO:0071949">
    <property type="term" value="F:FAD binding"/>
    <property type="evidence" value="ECO:0007669"/>
    <property type="project" value="InterPro"/>
</dbReference>
<organism evidence="5 6">
    <name type="scientific">Bosea vaviloviae</name>
    <dbReference type="NCBI Taxonomy" id="1526658"/>
    <lineage>
        <taxon>Bacteria</taxon>
        <taxon>Pseudomonadati</taxon>
        <taxon>Pseudomonadota</taxon>
        <taxon>Alphaproteobacteria</taxon>
        <taxon>Hyphomicrobiales</taxon>
        <taxon>Boseaceae</taxon>
        <taxon>Bosea</taxon>
    </lineage>
</organism>
<dbReference type="Gene3D" id="3.50.50.60">
    <property type="entry name" value="FAD/NAD(P)-binding domain"/>
    <property type="match status" value="1"/>
</dbReference>
<reference evidence="5 6" key="1">
    <citation type="journal article" date="2015" name="Antonie Van Leeuwenhoek">
        <title>Bosea vaviloviae sp. nov., a new species of slow-growing rhizobia isolated from nodules of the relict species Vavilovia formosa (Stev.) Fed.</title>
        <authorList>
            <person name="Safronova V.I."/>
            <person name="Kuznetsova I.G."/>
            <person name="Sazanova A.L."/>
            <person name="Kimeklis A.K."/>
            <person name="Belimov A.A."/>
            <person name="Andronov E.E."/>
            <person name="Pinaev A.G."/>
            <person name="Chizhevskaya E.P."/>
            <person name="Pukhaev A.R."/>
            <person name="Popov K.P."/>
            <person name="Willems A."/>
            <person name="Tikhonovich I.A."/>
        </authorList>
    </citation>
    <scope>NUCLEOTIDE SEQUENCE [LARGE SCALE GENOMIC DNA]</scope>
    <source>
        <strain evidence="5 6">Vaf18</strain>
        <plasmid evidence="5">unnamed1</plasmid>
    </source>
</reference>
<accession>A0A1D7UC17</accession>
<dbReference type="SUPFAM" id="SSF51905">
    <property type="entry name" value="FAD/NAD(P)-binding domain"/>
    <property type="match status" value="1"/>
</dbReference>
<evidence type="ECO:0000256" key="1">
    <source>
        <dbReference type="ARBA" id="ARBA00001974"/>
    </source>
</evidence>
<proteinExistence type="predicted"/>
<dbReference type="KEGG" id="bvv:BHK69_29735"/>
<evidence type="ECO:0000256" key="3">
    <source>
        <dbReference type="ARBA" id="ARBA00022827"/>
    </source>
</evidence>
<dbReference type="InterPro" id="IPR036188">
    <property type="entry name" value="FAD/NAD-bd_sf"/>
</dbReference>
<name>A0A1D7UC17_9HYPH</name>
<evidence type="ECO:0000259" key="4">
    <source>
        <dbReference type="Pfam" id="PF01494"/>
    </source>
</evidence>
<dbReference type="InterPro" id="IPR050641">
    <property type="entry name" value="RIFMO-like"/>
</dbReference>
<dbReference type="Proteomes" id="UP000094969">
    <property type="component" value="Plasmid unnamed1"/>
</dbReference>
<dbReference type="EMBL" id="CP017148">
    <property type="protein sequence ID" value="AOO84916.1"/>
    <property type="molecule type" value="Genomic_DNA"/>
</dbReference>
<dbReference type="PANTHER" id="PTHR43004">
    <property type="entry name" value="TRK SYSTEM POTASSIUM UPTAKE PROTEIN"/>
    <property type="match status" value="1"/>
</dbReference>
<dbReference type="PANTHER" id="PTHR43004:SF19">
    <property type="entry name" value="BINDING MONOOXYGENASE, PUTATIVE (JCVI)-RELATED"/>
    <property type="match status" value="1"/>
</dbReference>
<sequence>MVVGGGLSGLTLACDLAARGQHVVLLDEDDTVGVRGSASRGIVYAQKSLEIFDRLGVFDRIASKGVAWSIGRSLVEDEVVYSFDAARGNLSCQPPFLNIQQFYVEWFLAERLHGHPLTDIRWGNKLTGVRANDDFVTLEVEWSGGRYEIEADWVVDCGGLNSTLRNCLALPTYPAKGTERWLICDVRFADALPDERWTWIRTRANDGRAVWRHPMADGIWRIDFQLDAGDDTEPSEETCHALLRRLLGPDVAFDLVWYGPWASRTHLLDDFRRDRILFAGDSAHVFPPFGARGGNSGIQDADNLGWKLALVLAGLAPERLLDSYDAERRAAAIHNTKIASRSLRFVSPTTVQERLIQEQVIALARRYPFARALVNTGRLSEAFAYPTSPFIAFGGGGSVPNARIGYADGRSGTLVDLVRDGSSFILLTRNPATPAPEHAMLKVLSIGQGDGADIRDPAGELSERLGLSRHEAVLIRPDLHIAGHLDEVGEDSVHALLAAALGAGTAENQGAGE</sequence>
<evidence type="ECO:0000256" key="2">
    <source>
        <dbReference type="ARBA" id="ARBA00022630"/>
    </source>
</evidence>
<dbReference type="Pfam" id="PF01494">
    <property type="entry name" value="FAD_binding_3"/>
    <property type="match status" value="1"/>
</dbReference>
<keyword evidence="6" id="KW-1185">Reference proteome</keyword>
<dbReference type="AlphaFoldDB" id="A0A1D7UC17"/>
<dbReference type="GO" id="GO:0016709">
    <property type="term" value="F:oxidoreductase activity, acting on paired donors, with incorporation or reduction of molecular oxygen, NAD(P)H as one donor, and incorporation of one atom of oxygen"/>
    <property type="evidence" value="ECO:0007669"/>
    <property type="project" value="UniProtKB-ARBA"/>
</dbReference>
<protein>
    <recommendedName>
        <fullName evidence="4">FAD-binding domain-containing protein</fullName>
    </recommendedName>
</protein>
<comment type="cofactor">
    <cofactor evidence="1">
        <name>FAD</name>
        <dbReference type="ChEBI" id="CHEBI:57692"/>
    </cofactor>
</comment>
<dbReference type="Gene3D" id="3.40.30.120">
    <property type="match status" value="1"/>
</dbReference>
<gene>
    <name evidence="5" type="ORF">BHK69_29735</name>
</gene>
<dbReference type="NCBIfam" id="NF006002">
    <property type="entry name" value="PRK08132.1"/>
    <property type="match status" value="1"/>
</dbReference>
<evidence type="ECO:0000313" key="5">
    <source>
        <dbReference type="EMBL" id="AOO84916.1"/>
    </source>
</evidence>